<dbReference type="SUPFAM" id="SSF54593">
    <property type="entry name" value="Glyoxalase/Bleomycin resistance protein/Dihydroxybiphenyl dioxygenase"/>
    <property type="match status" value="1"/>
</dbReference>
<dbReference type="Proteomes" id="UP001235720">
    <property type="component" value="Unassembled WGS sequence"/>
</dbReference>
<proteinExistence type="predicted"/>
<keyword evidence="2" id="KW-1185">Reference proteome</keyword>
<name>A0ABT7TEH5_9MICO</name>
<dbReference type="PANTHER" id="PTHR33990:SF1">
    <property type="entry name" value="PROTEIN YJDN"/>
    <property type="match status" value="1"/>
</dbReference>
<organism evidence="1 2">
    <name type="scientific">Curtobacterium subtropicum</name>
    <dbReference type="NCBI Taxonomy" id="3055138"/>
    <lineage>
        <taxon>Bacteria</taxon>
        <taxon>Bacillati</taxon>
        <taxon>Actinomycetota</taxon>
        <taxon>Actinomycetes</taxon>
        <taxon>Micrococcales</taxon>
        <taxon>Microbacteriaceae</taxon>
        <taxon>Curtobacterium</taxon>
    </lineage>
</organism>
<gene>
    <name evidence="1" type="ORF">QUG98_02325</name>
</gene>
<protein>
    <submittedName>
        <fullName evidence="1">VOC family protein</fullName>
    </submittedName>
</protein>
<dbReference type="InterPro" id="IPR029068">
    <property type="entry name" value="Glyas_Bleomycin-R_OHBP_Dase"/>
</dbReference>
<evidence type="ECO:0000313" key="2">
    <source>
        <dbReference type="Proteomes" id="UP001235720"/>
    </source>
</evidence>
<sequence length="140" mass="14851">MDGTALTPYLLLAGTARTALARWQQVFGGEVRIASYEDAGREDGPPAAVAHGELVGPVRLFAADAGPDDAPFAASGLLLALLGTAAPRVLRRWFTDLATDGTVVDDLQERPWGDWDGSVRDAFGVTWLIGFERSALDPQG</sequence>
<comment type="caution">
    <text evidence="1">The sequence shown here is derived from an EMBL/GenBank/DDBJ whole genome shotgun (WGS) entry which is preliminary data.</text>
</comment>
<dbReference type="PANTHER" id="PTHR33990">
    <property type="entry name" value="PROTEIN YJDN-RELATED"/>
    <property type="match status" value="1"/>
</dbReference>
<reference evidence="1 2" key="1">
    <citation type="submission" date="2023-06" db="EMBL/GenBank/DDBJ databases">
        <authorList>
            <person name="Feng G."/>
            <person name="Li J."/>
            <person name="Zhu H."/>
        </authorList>
    </citation>
    <scope>NUCLEOTIDE SEQUENCE [LARGE SCALE GENOMIC DNA]</scope>
    <source>
        <strain evidence="1 2">RHCJP20</strain>
    </source>
</reference>
<dbReference type="EMBL" id="JAUCMM010000001">
    <property type="protein sequence ID" value="MDM7887279.1"/>
    <property type="molecule type" value="Genomic_DNA"/>
</dbReference>
<evidence type="ECO:0000313" key="1">
    <source>
        <dbReference type="EMBL" id="MDM7887279.1"/>
    </source>
</evidence>
<dbReference type="Gene3D" id="3.10.180.10">
    <property type="entry name" value="2,3-Dihydroxybiphenyl 1,2-Dioxygenase, domain 1"/>
    <property type="match status" value="1"/>
</dbReference>
<accession>A0ABT7TEH5</accession>
<dbReference type="RefSeq" id="WP_289469013.1">
    <property type="nucleotide sequence ID" value="NZ_JAUCMM010000001.1"/>
</dbReference>